<dbReference type="InterPro" id="IPR039261">
    <property type="entry name" value="FNR_nucleotide-bd"/>
</dbReference>
<dbReference type="AlphaFoldDB" id="A0A1H4K9Y0"/>
<dbReference type="InterPro" id="IPR017927">
    <property type="entry name" value="FAD-bd_FR_type"/>
</dbReference>
<dbReference type="EMBL" id="FNSN01000003">
    <property type="protein sequence ID" value="SEB55340.1"/>
    <property type="molecule type" value="Genomic_DNA"/>
</dbReference>
<dbReference type="RefSeq" id="WP_066213747.1">
    <property type="nucleotide sequence ID" value="NZ_FNSN01000003.1"/>
</dbReference>
<evidence type="ECO:0000313" key="2">
    <source>
        <dbReference type="EMBL" id="SEB55340.1"/>
    </source>
</evidence>
<dbReference type="Gene3D" id="2.40.30.10">
    <property type="entry name" value="Translation factors"/>
    <property type="match status" value="1"/>
</dbReference>
<feature type="domain" description="FAD-binding FR-type" evidence="1">
    <location>
        <begin position="18"/>
        <end position="120"/>
    </location>
</feature>
<reference evidence="2 3" key="1">
    <citation type="submission" date="2016-10" db="EMBL/GenBank/DDBJ databases">
        <authorList>
            <person name="de Groot N.N."/>
        </authorList>
    </citation>
    <scope>NUCLEOTIDE SEQUENCE [LARGE SCALE GENOMIC DNA]</scope>
    <source>
        <strain evidence="2 3">DSM 10495</strain>
    </source>
</reference>
<organism evidence="2 3">
    <name type="scientific">Arthrobacter woluwensis</name>
    <dbReference type="NCBI Taxonomy" id="156980"/>
    <lineage>
        <taxon>Bacteria</taxon>
        <taxon>Bacillati</taxon>
        <taxon>Actinomycetota</taxon>
        <taxon>Actinomycetes</taxon>
        <taxon>Micrococcales</taxon>
        <taxon>Micrococcaceae</taxon>
        <taxon>Arthrobacter</taxon>
    </lineage>
</organism>
<dbReference type="PROSITE" id="PS51384">
    <property type="entry name" value="FAD_FR"/>
    <property type="match status" value="1"/>
</dbReference>
<dbReference type="InterPro" id="IPR013113">
    <property type="entry name" value="SIP_FAD-bd"/>
</dbReference>
<protein>
    <submittedName>
        <fullName evidence="2">NADPH-dependent ferric siderophore reductase, contains FAD-binding and SIP domains</fullName>
    </submittedName>
</protein>
<proteinExistence type="predicted"/>
<sequence length="244" mass="26954">MALTKHGWEGVVLKAFGAKDFQVRAHGSRWITEDYLRVDFTGRELLEAIGTHPTAWIRVWFPTGGRGHQRAYTLVDPDPASGTFSLEFAMHRGPAADWARDAAAGDVLDVTIQGSAFRLPDPAPRRVHAVGDAAAVPGLNTLLDALGETPAVVFLEQQHESDGGIPLRLRSQDSLVWIPREDDGRRFVAEVSAAWAAGDHALDPEQDFVWIASESSAFRHLSKELRSTHRMARDRVDALGYWRA</sequence>
<dbReference type="Gene3D" id="3.40.50.80">
    <property type="entry name" value="Nucleotide-binding domain of ferredoxin-NADP reductase (FNR) module"/>
    <property type="match status" value="1"/>
</dbReference>
<dbReference type="PANTHER" id="PTHR30157:SF0">
    <property type="entry name" value="NADPH-DEPENDENT FERRIC-CHELATE REDUCTASE"/>
    <property type="match status" value="1"/>
</dbReference>
<accession>A0A1H4K9Y0</accession>
<dbReference type="Pfam" id="PF04954">
    <property type="entry name" value="SIP"/>
    <property type="match status" value="1"/>
</dbReference>
<dbReference type="InterPro" id="IPR039374">
    <property type="entry name" value="SIP_fam"/>
</dbReference>
<name>A0A1H4K9Y0_9MICC</name>
<dbReference type="InterPro" id="IPR017938">
    <property type="entry name" value="Riboflavin_synthase-like_b-brl"/>
</dbReference>
<dbReference type="SUPFAM" id="SSF63380">
    <property type="entry name" value="Riboflavin synthase domain-like"/>
    <property type="match status" value="1"/>
</dbReference>
<evidence type="ECO:0000259" key="1">
    <source>
        <dbReference type="PROSITE" id="PS51384"/>
    </source>
</evidence>
<dbReference type="GO" id="GO:0016491">
    <property type="term" value="F:oxidoreductase activity"/>
    <property type="evidence" value="ECO:0007669"/>
    <property type="project" value="InterPro"/>
</dbReference>
<keyword evidence="3" id="KW-1185">Reference proteome</keyword>
<dbReference type="Pfam" id="PF08021">
    <property type="entry name" value="FAD_binding_9"/>
    <property type="match status" value="1"/>
</dbReference>
<dbReference type="CDD" id="cd06193">
    <property type="entry name" value="siderophore_interacting"/>
    <property type="match status" value="1"/>
</dbReference>
<gene>
    <name evidence="2" type="ORF">SAMN04489745_0560</name>
</gene>
<dbReference type="Proteomes" id="UP000182652">
    <property type="component" value="Unassembled WGS sequence"/>
</dbReference>
<dbReference type="STRING" id="156980.SAMN04489745_0560"/>
<evidence type="ECO:0000313" key="3">
    <source>
        <dbReference type="Proteomes" id="UP000182652"/>
    </source>
</evidence>
<dbReference type="PANTHER" id="PTHR30157">
    <property type="entry name" value="FERRIC REDUCTASE, NADPH-DEPENDENT"/>
    <property type="match status" value="1"/>
</dbReference>
<dbReference type="InterPro" id="IPR007037">
    <property type="entry name" value="SIP_rossman_dom"/>
</dbReference>